<accession>A0A8R7UIA2</accession>
<evidence type="ECO:0000313" key="2">
    <source>
        <dbReference type="EnsemblPlants" id="TuG1812G0500002174.01.T01.cds289174"/>
    </source>
</evidence>
<protein>
    <submittedName>
        <fullName evidence="2">Uncharacterized protein</fullName>
    </submittedName>
</protein>
<reference evidence="3" key="1">
    <citation type="journal article" date="2013" name="Nature">
        <title>Draft genome of the wheat A-genome progenitor Triticum urartu.</title>
        <authorList>
            <person name="Ling H.Q."/>
            <person name="Zhao S."/>
            <person name="Liu D."/>
            <person name="Wang J."/>
            <person name="Sun H."/>
            <person name="Zhang C."/>
            <person name="Fan H."/>
            <person name="Li D."/>
            <person name="Dong L."/>
            <person name="Tao Y."/>
            <person name="Gao C."/>
            <person name="Wu H."/>
            <person name="Li Y."/>
            <person name="Cui Y."/>
            <person name="Guo X."/>
            <person name="Zheng S."/>
            <person name="Wang B."/>
            <person name="Yu K."/>
            <person name="Liang Q."/>
            <person name="Yang W."/>
            <person name="Lou X."/>
            <person name="Chen J."/>
            <person name="Feng M."/>
            <person name="Jian J."/>
            <person name="Zhang X."/>
            <person name="Luo G."/>
            <person name="Jiang Y."/>
            <person name="Liu J."/>
            <person name="Wang Z."/>
            <person name="Sha Y."/>
            <person name="Zhang B."/>
            <person name="Wu H."/>
            <person name="Tang D."/>
            <person name="Shen Q."/>
            <person name="Xue P."/>
            <person name="Zou S."/>
            <person name="Wang X."/>
            <person name="Liu X."/>
            <person name="Wang F."/>
            <person name="Yang Y."/>
            <person name="An X."/>
            <person name="Dong Z."/>
            <person name="Zhang K."/>
            <person name="Zhang X."/>
            <person name="Luo M.C."/>
            <person name="Dvorak J."/>
            <person name="Tong Y."/>
            <person name="Wang J."/>
            <person name="Yang H."/>
            <person name="Li Z."/>
            <person name="Wang D."/>
            <person name="Zhang A."/>
            <person name="Wang J."/>
        </authorList>
    </citation>
    <scope>NUCLEOTIDE SEQUENCE</scope>
    <source>
        <strain evidence="3">cv. G1812</strain>
    </source>
</reference>
<evidence type="ECO:0000256" key="1">
    <source>
        <dbReference type="SAM" id="MobiDB-lite"/>
    </source>
</evidence>
<proteinExistence type="predicted"/>
<reference evidence="2" key="3">
    <citation type="submission" date="2022-06" db="UniProtKB">
        <authorList>
            <consortium name="EnsemblPlants"/>
        </authorList>
    </citation>
    <scope>IDENTIFICATION</scope>
</reference>
<reference evidence="2" key="2">
    <citation type="submission" date="2018-03" db="EMBL/GenBank/DDBJ databases">
        <title>The Triticum urartu genome reveals the dynamic nature of wheat genome evolution.</title>
        <authorList>
            <person name="Ling H."/>
            <person name="Ma B."/>
            <person name="Shi X."/>
            <person name="Liu H."/>
            <person name="Dong L."/>
            <person name="Sun H."/>
            <person name="Cao Y."/>
            <person name="Gao Q."/>
            <person name="Zheng S."/>
            <person name="Li Y."/>
            <person name="Yu Y."/>
            <person name="Du H."/>
            <person name="Qi M."/>
            <person name="Li Y."/>
            <person name="Yu H."/>
            <person name="Cui Y."/>
            <person name="Wang N."/>
            <person name="Chen C."/>
            <person name="Wu H."/>
            <person name="Zhao Y."/>
            <person name="Zhang J."/>
            <person name="Li Y."/>
            <person name="Zhou W."/>
            <person name="Zhang B."/>
            <person name="Hu W."/>
            <person name="Eijk M."/>
            <person name="Tang J."/>
            <person name="Witsenboer H."/>
            <person name="Zhao S."/>
            <person name="Li Z."/>
            <person name="Zhang A."/>
            <person name="Wang D."/>
            <person name="Liang C."/>
        </authorList>
    </citation>
    <scope>NUCLEOTIDE SEQUENCE [LARGE SCALE GENOMIC DNA]</scope>
    <source>
        <strain evidence="2">cv. G1812</strain>
    </source>
</reference>
<organism evidence="2 3">
    <name type="scientific">Triticum urartu</name>
    <name type="common">Red wild einkorn</name>
    <name type="synonym">Crithodium urartu</name>
    <dbReference type="NCBI Taxonomy" id="4572"/>
    <lineage>
        <taxon>Eukaryota</taxon>
        <taxon>Viridiplantae</taxon>
        <taxon>Streptophyta</taxon>
        <taxon>Embryophyta</taxon>
        <taxon>Tracheophyta</taxon>
        <taxon>Spermatophyta</taxon>
        <taxon>Magnoliopsida</taxon>
        <taxon>Liliopsida</taxon>
        <taxon>Poales</taxon>
        <taxon>Poaceae</taxon>
        <taxon>BOP clade</taxon>
        <taxon>Pooideae</taxon>
        <taxon>Triticodae</taxon>
        <taxon>Triticeae</taxon>
        <taxon>Triticinae</taxon>
        <taxon>Triticum</taxon>
    </lineage>
</organism>
<dbReference type="Proteomes" id="UP000015106">
    <property type="component" value="Chromosome 5"/>
</dbReference>
<dbReference type="Gramene" id="TuG1812G0500002174.01.T01">
    <property type="protein sequence ID" value="TuG1812G0500002174.01.T01.cds289174"/>
    <property type="gene ID" value="TuG1812G0500002174.01"/>
</dbReference>
<dbReference type="EnsemblPlants" id="TuG1812G0500002174.01.T01">
    <property type="protein sequence ID" value="TuG1812G0500002174.01.T01.cds289174"/>
    <property type="gene ID" value="TuG1812G0500002174.01"/>
</dbReference>
<keyword evidence="3" id="KW-1185">Reference proteome</keyword>
<feature type="region of interest" description="Disordered" evidence="1">
    <location>
        <begin position="128"/>
        <end position="157"/>
    </location>
</feature>
<dbReference type="AlphaFoldDB" id="A0A8R7UIA2"/>
<feature type="compositionally biased region" description="Polar residues" evidence="1">
    <location>
        <begin position="63"/>
        <end position="74"/>
    </location>
</feature>
<feature type="region of interest" description="Disordered" evidence="1">
    <location>
        <begin position="58"/>
        <end position="79"/>
    </location>
</feature>
<evidence type="ECO:0000313" key="3">
    <source>
        <dbReference type="Proteomes" id="UP000015106"/>
    </source>
</evidence>
<name>A0A8R7UIA2_TRIUA</name>
<sequence>MGTCFVSGSSRTTKTDMTTMSAAKRMNTPHRRWHMAARKHCATAAVQKRLTHTTTLCPADRISSGNSSLGTSHPSGPHDHPYATTNKQMATTSTVLTPLDSSSPCPNLSARIVATTTMDAIICAPASMKSTRRPSRSTTTMDTSAPTTSIDPVMMDE</sequence>
<feature type="compositionally biased region" description="Low complexity" evidence="1">
    <location>
        <begin position="136"/>
        <end position="149"/>
    </location>
</feature>